<accession>A0A934S585</accession>
<comment type="caution">
    <text evidence="1">The sequence shown here is derived from an EMBL/GenBank/DDBJ whole genome shotgun (WGS) entry which is preliminary data.</text>
</comment>
<organism evidence="1 2">
    <name type="scientific">Pelagicoccus mobilis</name>
    <dbReference type="NCBI Taxonomy" id="415221"/>
    <lineage>
        <taxon>Bacteria</taxon>
        <taxon>Pseudomonadati</taxon>
        <taxon>Verrucomicrobiota</taxon>
        <taxon>Opitutia</taxon>
        <taxon>Puniceicoccales</taxon>
        <taxon>Pelagicoccaceae</taxon>
        <taxon>Pelagicoccus</taxon>
    </lineage>
</organism>
<dbReference type="Proteomes" id="UP000617628">
    <property type="component" value="Unassembled WGS sequence"/>
</dbReference>
<proteinExistence type="predicted"/>
<dbReference type="InterPro" id="IPR025346">
    <property type="entry name" value="DUF4250"/>
</dbReference>
<evidence type="ECO:0000313" key="2">
    <source>
        <dbReference type="Proteomes" id="UP000617628"/>
    </source>
</evidence>
<protein>
    <submittedName>
        <fullName evidence="1">DUF4250 domain-containing protein</fullName>
    </submittedName>
</protein>
<name>A0A934S585_9BACT</name>
<keyword evidence="2" id="KW-1185">Reference proteome</keyword>
<reference evidence="1" key="1">
    <citation type="submission" date="2021-01" db="EMBL/GenBank/DDBJ databases">
        <title>Modified the classification status of verrucomicrobia.</title>
        <authorList>
            <person name="Feng X."/>
        </authorList>
    </citation>
    <scope>NUCLEOTIDE SEQUENCE</scope>
    <source>
        <strain evidence="1">KCTC 13126</strain>
    </source>
</reference>
<evidence type="ECO:0000313" key="1">
    <source>
        <dbReference type="EMBL" id="MBK1879624.1"/>
    </source>
</evidence>
<dbReference type="Pfam" id="PF14056">
    <property type="entry name" value="DUF4250"/>
    <property type="match status" value="1"/>
</dbReference>
<dbReference type="AlphaFoldDB" id="A0A934S585"/>
<gene>
    <name evidence="1" type="ORF">JIN87_22250</name>
</gene>
<sequence length="54" mass="6095">MDPNLLVGIVNTALRNHFESLDDLCLSHAVDKDALCQQLAAEDYEYIEAANQFR</sequence>
<dbReference type="EMBL" id="JAENIL010000052">
    <property type="protein sequence ID" value="MBK1879624.1"/>
    <property type="molecule type" value="Genomic_DNA"/>
</dbReference>